<organism evidence="1 2">
    <name type="scientific">Symbiodinium necroappetens</name>
    <dbReference type="NCBI Taxonomy" id="1628268"/>
    <lineage>
        <taxon>Eukaryota</taxon>
        <taxon>Sar</taxon>
        <taxon>Alveolata</taxon>
        <taxon>Dinophyceae</taxon>
        <taxon>Suessiales</taxon>
        <taxon>Symbiodiniaceae</taxon>
        <taxon>Symbiodinium</taxon>
    </lineage>
</organism>
<dbReference type="Proteomes" id="UP000601435">
    <property type="component" value="Unassembled WGS sequence"/>
</dbReference>
<comment type="caution">
    <text evidence="1">The sequence shown here is derived from an EMBL/GenBank/DDBJ whole genome shotgun (WGS) entry which is preliminary data.</text>
</comment>
<proteinExistence type="predicted"/>
<sequence length="251" mass="28845">MDADVPAIPVVEVVPPRFDVETERHLLSDYLEEHGYAVVANVADDAELATARSLMWDFLEALPRTRVRRDDVRTWDDKYDWIPNPANGIVHGFGFGQSDFMWHLRLLPRVKAAFATIWSTDDLLVSFDGGNIFRPWKYKRSWLTSGGWYHCDQNARFKDDWVDHTPPQEGWQPIRQVGYVCMTPRKFASADVIEKRKDAFVNNGSTSHWPHKFVSGGPALPTTPQKDPETISKEQRLLIGYDRDTSRCVVQ</sequence>
<accession>A0A812ZUT9</accession>
<dbReference type="EMBL" id="CAJNJA010049931">
    <property type="protein sequence ID" value="CAE7839179.1"/>
    <property type="molecule type" value="Genomic_DNA"/>
</dbReference>
<name>A0A812ZUT9_9DINO</name>
<dbReference type="PANTHER" id="PTHR31630:SF10">
    <property type="entry name" value="PHYTANOYL-COA DIOXYGENASE"/>
    <property type="match status" value="1"/>
</dbReference>
<dbReference type="OrthoDB" id="445007at2759"/>
<keyword evidence="2" id="KW-1185">Reference proteome</keyword>
<gene>
    <name evidence="1" type="ORF">SNEC2469_LOCUS25362</name>
</gene>
<dbReference type="Gene3D" id="2.60.120.620">
    <property type="entry name" value="q2cbj1_9rhob like domain"/>
    <property type="match status" value="1"/>
</dbReference>
<protein>
    <submittedName>
        <fullName evidence="1">Uncharacterized protein</fullName>
    </submittedName>
</protein>
<dbReference type="SUPFAM" id="SSF51197">
    <property type="entry name" value="Clavaminate synthase-like"/>
    <property type="match status" value="1"/>
</dbReference>
<evidence type="ECO:0000313" key="2">
    <source>
        <dbReference type="Proteomes" id="UP000601435"/>
    </source>
</evidence>
<reference evidence="1" key="1">
    <citation type="submission" date="2021-02" db="EMBL/GenBank/DDBJ databases">
        <authorList>
            <person name="Dougan E. K."/>
            <person name="Rhodes N."/>
            <person name="Thang M."/>
            <person name="Chan C."/>
        </authorList>
    </citation>
    <scope>NUCLEOTIDE SEQUENCE</scope>
</reference>
<dbReference type="PANTHER" id="PTHR31630">
    <property type="entry name" value="PHYTANOYL-COA DIOXYGENASE-RELATED-RELATED"/>
    <property type="match status" value="1"/>
</dbReference>
<dbReference type="AlphaFoldDB" id="A0A812ZUT9"/>
<evidence type="ECO:0000313" key="1">
    <source>
        <dbReference type="EMBL" id="CAE7839179.1"/>
    </source>
</evidence>